<accession>A0ABT5AYF5</accession>
<keyword evidence="1" id="KW-0808">Transferase</keyword>
<dbReference type="SUPFAM" id="SSF51161">
    <property type="entry name" value="Trimeric LpxA-like enzymes"/>
    <property type="match status" value="1"/>
</dbReference>
<dbReference type="InterPro" id="IPR050179">
    <property type="entry name" value="Trans_hexapeptide_repeat"/>
</dbReference>
<protein>
    <submittedName>
        <fullName evidence="3">CatB-related O-acetyltransferase</fullName>
    </submittedName>
</protein>
<keyword evidence="2" id="KW-0677">Repeat</keyword>
<evidence type="ECO:0000256" key="2">
    <source>
        <dbReference type="ARBA" id="ARBA00022737"/>
    </source>
</evidence>
<dbReference type="PANTHER" id="PTHR43300">
    <property type="entry name" value="ACETYLTRANSFERASE"/>
    <property type="match status" value="1"/>
</dbReference>
<evidence type="ECO:0000256" key="1">
    <source>
        <dbReference type="ARBA" id="ARBA00022679"/>
    </source>
</evidence>
<comment type="caution">
    <text evidence="3">The sequence shown here is derived from an EMBL/GenBank/DDBJ whole genome shotgun (WGS) entry which is preliminary data.</text>
</comment>
<name>A0ABT5AYF5_9CYAN</name>
<sequence length="216" mass="24207">MAVKFVKSLINTQKIKYIQQISIFSSFLNSKLGEYSRIYPFTKVSDTQIGAYTYISYGCIINNCHIGNYSSIARGVKIGLGKHPANFISTSPIFYSLNNPLKKLFVRSQKFTEFERTTIGNDVWIGVNVVILDGVTIGDGAIIGANAVVTKDIPPFAIAVGSPAKIIRYRFSEENMQKLLSIKWWNKDISELENVKDLFQAEANDSFIDKLTDLMV</sequence>
<dbReference type="InterPro" id="IPR011004">
    <property type="entry name" value="Trimer_LpxA-like_sf"/>
</dbReference>
<evidence type="ECO:0000313" key="3">
    <source>
        <dbReference type="EMBL" id="MDB9541446.1"/>
    </source>
</evidence>
<proteinExistence type="predicted"/>
<dbReference type="RefSeq" id="WP_271734898.1">
    <property type="nucleotide sequence ID" value="NZ_JANQDP010000005.1"/>
</dbReference>
<evidence type="ECO:0000313" key="4">
    <source>
        <dbReference type="Proteomes" id="UP001212499"/>
    </source>
</evidence>
<dbReference type="CDD" id="cd03349">
    <property type="entry name" value="LbH_XAT"/>
    <property type="match status" value="1"/>
</dbReference>
<reference evidence="3 4" key="1">
    <citation type="submission" date="2023-01" db="EMBL/GenBank/DDBJ databases">
        <title>Genomes from the Australian National Cyanobacteria Reference Collection.</title>
        <authorList>
            <person name="Willis A."/>
            <person name="Lee E.M.F."/>
        </authorList>
    </citation>
    <scope>NUCLEOTIDE SEQUENCE [LARGE SCALE GENOMIC DNA]</scope>
    <source>
        <strain evidence="3 4">CS-1033</strain>
    </source>
</reference>
<dbReference type="Gene3D" id="2.160.10.10">
    <property type="entry name" value="Hexapeptide repeat proteins"/>
    <property type="match status" value="1"/>
</dbReference>
<organism evidence="3 4">
    <name type="scientific">Anabaenopsis arnoldii</name>
    <dbReference type="NCBI Taxonomy" id="2152938"/>
    <lineage>
        <taxon>Bacteria</taxon>
        <taxon>Bacillati</taxon>
        <taxon>Cyanobacteriota</taxon>
        <taxon>Cyanophyceae</taxon>
        <taxon>Nostocales</taxon>
        <taxon>Nodulariaceae</taxon>
        <taxon>Anabaenopsis</taxon>
    </lineage>
</organism>
<dbReference type="EMBL" id="JAQMUH010000194">
    <property type="protein sequence ID" value="MDB9541446.1"/>
    <property type="molecule type" value="Genomic_DNA"/>
</dbReference>
<dbReference type="Proteomes" id="UP001212499">
    <property type="component" value="Unassembled WGS sequence"/>
</dbReference>
<gene>
    <name evidence="3" type="ORF">PN457_17585</name>
</gene>
<dbReference type="InterPro" id="IPR001451">
    <property type="entry name" value="Hexapep"/>
</dbReference>
<dbReference type="PROSITE" id="PS00101">
    <property type="entry name" value="HEXAPEP_TRANSFERASES"/>
    <property type="match status" value="1"/>
</dbReference>
<dbReference type="InterPro" id="IPR018357">
    <property type="entry name" value="Hexapep_transf_CS"/>
</dbReference>
<dbReference type="Pfam" id="PF00132">
    <property type="entry name" value="Hexapep"/>
    <property type="match status" value="1"/>
</dbReference>
<keyword evidence="4" id="KW-1185">Reference proteome</keyword>
<dbReference type="PANTHER" id="PTHR43300:SF11">
    <property type="entry name" value="ACETYLTRANSFERASE RV3034C-RELATED"/>
    <property type="match status" value="1"/>
</dbReference>